<reference evidence="3" key="1">
    <citation type="submission" date="2022-11" db="UniProtKB">
        <authorList>
            <consortium name="WormBaseParasite"/>
        </authorList>
    </citation>
    <scope>IDENTIFICATION</scope>
</reference>
<organism evidence="2 3">
    <name type="scientific">Acrobeloides nanus</name>
    <dbReference type="NCBI Taxonomy" id="290746"/>
    <lineage>
        <taxon>Eukaryota</taxon>
        <taxon>Metazoa</taxon>
        <taxon>Ecdysozoa</taxon>
        <taxon>Nematoda</taxon>
        <taxon>Chromadorea</taxon>
        <taxon>Rhabditida</taxon>
        <taxon>Tylenchina</taxon>
        <taxon>Cephalobomorpha</taxon>
        <taxon>Cephaloboidea</taxon>
        <taxon>Cephalobidae</taxon>
        <taxon>Acrobeloides</taxon>
    </lineage>
</organism>
<protein>
    <submittedName>
        <fullName evidence="3">Uncharacterized protein</fullName>
    </submittedName>
</protein>
<evidence type="ECO:0000313" key="3">
    <source>
        <dbReference type="WBParaSite" id="ACRNAN_Path_1293.g5060.t1"/>
    </source>
</evidence>
<accession>A0A914BYF7</accession>
<keyword evidence="2" id="KW-1185">Reference proteome</keyword>
<dbReference type="AlphaFoldDB" id="A0A914BYF7"/>
<feature type="compositionally biased region" description="Low complexity" evidence="1">
    <location>
        <begin position="37"/>
        <end position="74"/>
    </location>
</feature>
<sequence length="233" mass="26270">MADDEAYIFNLYLSKIPPKETICSILLPTCHEEYVSDETPSSDTTATPSPNTTATPSSNTTVTSPKPTTTPSPKLNLTISSNTSACLACNLCMTGSTILMQKFILVQSNVDWLNKKLNDTLFDLICAELCHNTSALAGKPGWFPYCGCRDFIQRQWNFFFNGAKRIFMPNYLCANTLGWCRLNETPNIVHCLKDLCSDWSREMQILKIICNMIPDEPEEADKYLNIKRQKEEL</sequence>
<evidence type="ECO:0000256" key="1">
    <source>
        <dbReference type="SAM" id="MobiDB-lite"/>
    </source>
</evidence>
<proteinExistence type="predicted"/>
<feature type="region of interest" description="Disordered" evidence="1">
    <location>
        <begin position="36"/>
        <end position="74"/>
    </location>
</feature>
<dbReference type="Proteomes" id="UP000887540">
    <property type="component" value="Unplaced"/>
</dbReference>
<dbReference type="WBParaSite" id="ACRNAN_Path_1293.g5060.t1">
    <property type="protein sequence ID" value="ACRNAN_Path_1293.g5060.t1"/>
    <property type="gene ID" value="ACRNAN_Path_1293.g5060"/>
</dbReference>
<name>A0A914BYF7_9BILA</name>
<evidence type="ECO:0000313" key="2">
    <source>
        <dbReference type="Proteomes" id="UP000887540"/>
    </source>
</evidence>